<protein>
    <submittedName>
        <fullName evidence="2">Uncharacterized protein</fullName>
    </submittedName>
</protein>
<name>A0A378KVL7_9GAMM</name>
<dbReference type="Proteomes" id="UP000054639">
    <property type="component" value="Unassembled WGS sequence"/>
</dbReference>
<dbReference type="Proteomes" id="UP000254230">
    <property type="component" value="Unassembled WGS sequence"/>
</dbReference>
<sequence length="357" mass="40088">MFELFYNAALNAKSPEELSKNIFLIGLDAIDPTPPFLTVAAKLAAKNKTQAVELMRQSGANIHSIASGFAIAGNDDLVNHYQNEYNADKDYIAYGYAFAGNYKKVDEYLTLYGASIHFVLQGFALANNHEKVNEYLANYRPDILQKNVVYESPEEKKSQLEYRRAVYQSLVTSIAESYALTGNLDKVEEFHSKGASIDNIARAFAFTGNHAKVEEYRTKYDANIFNITLGYKAMGRSTPSFYRALIAMNDQGEAGQIVIDSMIRLKKGQDQFWNPYWMNSGEKLKEIINAIDTLPQDASLSDALKDENSTIYKALNMHRITPLTFLGRLGFYHTKSVQTAGEEITKTMSPQIIQNTP</sequence>
<evidence type="ECO:0000313" key="3">
    <source>
        <dbReference type="Proteomes" id="UP000054639"/>
    </source>
</evidence>
<reference evidence="1 3" key="1">
    <citation type="submission" date="2015-11" db="EMBL/GenBank/DDBJ databases">
        <title>Genomic analysis of 38 Legionella species identifies large and diverse effector repertoires.</title>
        <authorList>
            <person name="Burstein D."/>
            <person name="Amaro F."/>
            <person name="Zusman T."/>
            <person name="Lifshitz Z."/>
            <person name="Cohen O."/>
            <person name="Gilbert J.A."/>
            <person name="Pupko T."/>
            <person name="Shuman H.A."/>
            <person name="Segal G."/>
        </authorList>
    </citation>
    <scope>NUCLEOTIDE SEQUENCE [LARGE SCALE GENOMIC DNA]</scope>
    <source>
        <strain evidence="1 3">ATCC 49507</strain>
    </source>
</reference>
<evidence type="ECO:0000313" key="2">
    <source>
        <dbReference type="EMBL" id="STY17408.1"/>
    </source>
</evidence>
<dbReference type="EMBL" id="LNYR01000012">
    <property type="protein sequence ID" value="KTD51344.1"/>
    <property type="molecule type" value="Genomic_DNA"/>
</dbReference>
<reference evidence="2 4" key="2">
    <citation type="submission" date="2018-06" db="EMBL/GenBank/DDBJ databases">
        <authorList>
            <consortium name="Pathogen Informatics"/>
            <person name="Doyle S."/>
        </authorList>
    </citation>
    <scope>NUCLEOTIDE SEQUENCE [LARGE SCALE GENOMIC DNA]</scope>
    <source>
        <strain evidence="2 4">NCTC12376</strain>
    </source>
</reference>
<evidence type="ECO:0000313" key="4">
    <source>
        <dbReference type="Proteomes" id="UP000254230"/>
    </source>
</evidence>
<evidence type="ECO:0000313" key="1">
    <source>
        <dbReference type="EMBL" id="KTD51344.1"/>
    </source>
</evidence>
<gene>
    <name evidence="1" type="ORF">Lqua_1571</name>
    <name evidence="2" type="ORF">NCTC12376_01206</name>
</gene>
<dbReference type="AlphaFoldDB" id="A0A378KVL7"/>
<dbReference type="STRING" id="45072.Lqua_1571"/>
<organism evidence="2 4">
    <name type="scientific">Legionella quateirensis</name>
    <dbReference type="NCBI Taxonomy" id="45072"/>
    <lineage>
        <taxon>Bacteria</taxon>
        <taxon>Pseudomonadati</taxon>
        <taxon>Pseudomonadota</taxon>
        <taxon>Gammaproteobacteria</taxon>
        <taxon>Legionellales</taxon>
        <taxon>Legionellaceae</taxon>
        <taxon>Legionella</taxon>
    </lineage>
</organism>
<dbReference type="EMBL" id="UGOW01000001">
    <property type="protein sequence ID" value="STY17408.1"/>
    <property type="molecule type" value="Genomic_DNA"/>
</dbReference>
<dbReference type="OrthoDB" id="5652468at2"/>
<accession>A0A378KVL7</accession>
<proteinExistence type="predicted"/>
<keyword evidence="3" id="KW-1185">Reference proteome</keyword>
<dbReference type="RefSeq" id="WP_058473726.1">
    <property type="nucleotide sequence ID" value="NZ_CAAAIL010000003.1"/>
</dbReference>